<dbReference type="EMBL" id="LT841305">
    <property type="protein sequence ID" value="SMH65520.1"/>
    <property type="molecule type" value="Genomic_DNA"/>
</dbReference>
<proteinExistence type="predicted"/>
<dbReference type="Proteomes" id="UP000193925">
    <property type="component" value="Chromosome AFERRI"/>
</dbReference>
<reference evidence="1 2" key="1">
    <citation type="submission" date="2017-03" db="EMBL/GenBank/DDBJ databases">
        <authorList>
            <person name="Regsiter A."/>
            <person name="William W."/>
        </authorList>
    </citation>
    <scope>NUCLEOTIDE SEQUENCE [LARGE SCALE GENOMIC DNA]</scope>
    <source>
        <strain evidence="1">PRJEB5721</strain>
    </source>
</reference>
<sequence>MQDLKPPCRTERVVAERAPIVRVPGIEKLDSGGGVLIELLALAAGGRADEYGSFPDYETVPMPVSRVVDDELGRRAPIGKGPIMVKVEH</sequence>
<evidence type="ECO:0000313" key="2">
    <source>
        <dbReference type="Proteomes" id="UP000193925"/>
    </source>
</evidence>
<protein>
    <submittedName>
        <fullName evidence="1">Uncharacterized protein</fullName>
    </submittedName>
</protein>
<accession>A0ABY1MP89</accession>
<evidence type="ECO:0000313" key="1">
    <source>
        <dbReference type="EMBL" id="SMH65520.1"/>
    </source>
</evidence>
<organism evidence="1 2">
    <name type="scientific">Acidithiobacillus ferrivorans</name>
    <dbReference type="NCBI Taxonomy" id="160808"/>
    <lineage>
        <taxon>Bacteria</taxon>
        <taxon>Pseudomonadati</taxon>
        <taxon>Pseudomonadota</taxon>
        <taxon>Acidithiobacillia</taxon>
        <taxon>Acidithiobacillales</taxon>
        <taxon>Acidithiobacillaceae</taxon>
        <taxon>Acidithiobacillus</taxon>
    </lineage>
</organism>
<name>A0ABY1MP89_9PROT</name>
<gene>
    <name evidence="1" type="ORF">AFERRI_20302</name>
</gene>
<keyword evidence="2" id="KW-1185">Reference proteome</keyword>